<feature type="region of interest" description="Disordered" evidence="1">
    <location>
        <begin position="1"/>
        <end position="21"/>
    </location>
</feature>
<keyword evidence="3" id="KW-1185">Reference proteome</keyword>
<protein>
    <submittedName>
        <fullName evidence="2">Uncharacterized protein</fullName>
    </submittedName>
</protein>
<dbReference type="AlphaFoldDB" id="A0A371D855"/>
<proteinExistence type="predicted"/>
<evidence type="ECO:0000313" key="3">
    <source>
        <dbReference type="Proteomes" id="UP000256964"/>
    </source>
</evidence>
<gene>
    <name evidence="2" type="ORF">OH76DRAFT_1404657</name>
</gene>
<evidence type="ECO:0000313" key="2">
    <source>
        <dbReference type="EMBL" id="RDX48713.1"/>
    </source>
</evidence>
<reference evidence="2 3" key="1">
    <citation type="journal article" date="2018" name="Biotechnol. Biofuels">
        <title>Integrative visual omics of the white-rot fungus Polyporus brumalis exposes the biotechnological potential of its oxidative enzymes for delignifying raw plant biomass.</title>
        <authorList>
            <person name="Miyauchi S."/>
            <person name="Rancon A."/>
            <person name="Drula E."/>
            <person name="Hage H."/>
            <person name="Chaduli D."/>
            <person name="Favel A."/>
            <person name="Grisel S."/>
            <person name="Henrissat B."/>
            <person name="Herpoel-Gimbert I."/>
            <person name="Ruiz-Duenas F.J."/>
            <person name="Chevret D."/>
            <person name="Hainaut M."/>
            <person name="Lin J."/>
            <person name="Wang M."/>
            <person name="Pangilinan J."/>
            <person name="Lipzen A."/>
            <person name="Lesage-Meessen L."/>
            <person name="Navarro D."/>
            <person name="Riley R."/>
            <person name="Grigoriev I.V."/>
            <person name="Zhou S."/>
            <person name="Raouche S."/>
            <person name="Rosso M.N."/>
        </authorList>
    </citation>
    <scope>NUCLEOTIDE SEQUENCE [LARGE SCALE GENOMIC DNA]</scope>
    <source>
        <strain evidence="2 3">BRFM 1820</strain>
    </source>
</reference>
<dbReference type="Proteomes" id="UP000256964">
    <property type="component" value="Unassembled WGS sequence"/>
</dbReference>
<name>A0A371D855_9APHY</name>
<dbReference type="EMBL" id="KZ857410">
    <property type="protein sequence ID" value="RDX48713.1"/>
    <property type="molecule type" value="Genomic_DNA"/>
</dbReference>
<organism evidence="2 3">
    <name type="scientific">Lentinus brumalis</name>
    <dbReference type="NCBI Taxonomy" id="2498619"/>
    <lineage>
        <taxon>Eukaryota</taxon>
        <taxon>Fungi</taxon>
        <taxon>Dikarya</taxon>
        <taxon>Basidiomycota</taxon>
        <taxon>Agaricomycotina</taxon>
        <taxon>Agaricomycetes</taxon>
        <taxon>Polyporales</taxon>
        <taxon>Polyporaceae</taxon>
        <taxon>Lentinus</taxon>
    </lineage>
</organism>
<evidence type="ECO:0000256" key="1">
    <source>
        <dbReference type="SAM" id="MobiDB-lite"/>
    </source>
</evidence>
<accession>A0A371D855</accession>
<sequence length="52" mass="5760">MSHDILRRRVSTGQHQDTRLPHGGLHAHVVALVDLHQRGGGIDAQRLLQCVC</sequence>